<evidence type="ECO:0000313" key="2">
    <source>
        <dbReference type="Proteomes" id="UP000177652"/>
    </source>
</evidence>
<sequence length="89" mass="10058">MLLWLFTHATVNLPNGWVFKDPDDIGLSESSLIAGPKDEGGRDREQTRKNILYFAERHGWKPKDAPAPDVVITENTTYGQVLDYYFSSG</sequence>
<accession>A0A1F6DXG8</accession>
<dbReference type="Proteomes" id="UP000177652">
    <property type="component" value="Unassembled WGS sequence"/>
</dbReference>
<organism evidence="1 2">
    <name type="scientific">Candidatus Kaiserbacteria bacterium RIFCSPHIGHO2_02_FULL_55_20</name>
    <dbReference type="NCBI Taxonomy" id="1798497"/>
    <lineage>
        <taxon>Bacteria</taxon>
        <taxon>Candidatus Kaiseribacteriota</taxon>
    </lineage>
</organism>
<gene>
    <name evidence="1" type="ORF">A3D71_03395</name>
</gene>
<reference evidence="1 2" key="1">
    <citation type="journal article" date="2016" name="Nat. Commun.">
        <title>Thousands of microbial genomes shed light on interconnected biogeochemical processes in an aquifer system.</title>
        <authorList>
            <person name="Anantharaman K."/>
            <person name="Brown C.T."/>
            <person name="Hug L.A."/>
            <person name="Sharon I."/>
            <person name="Castelle C.J."/>
            <person name="Probst A.J."/>
            <person name="Thomas B.C."/>
            <person name="Singh A."/>
            <person name="Wilkins M.J."/>
            <person name="Karaoz U."/>
            <person name="Brodie E.L."/>
            <person name="Williams K.H."/>
            <person name="Hubbard S.S."/>
            <person name="Banfield J.F."/>
        </authorList>
    </citation>
    <scope>NUCLEOTIDE SEQUENCE [LARGE SCALE GENOMIC DNA]</scope>
</reference>
<dbReference type="AlphaFoldDB" id="A0A1F6DXG8"/>
<proteinExistence type="predicted"/>
<protein>
    <submittedName>
        <fullName evidence="1">Uncharacterized protein</fullName>
    </submittedName>
</protein>
<comment type="caution">
    <text evidence="1">The sequence shown here is derived from an EMBL/GenBank/DDBJ whole genome shotgun (WGS) entry which is preliminary data.</text>
</comment>
<dbReference type="EMBL" id="MFLK01000020">
    <property type="protein sequence ID" value="OGG66108.1"/>
    <property type="molecule type" value="Genomic_DNA"/>
</dbReference>
<name>A0A1F6DXG8_9BACT</name>
<evidence type="ECO:0000313" key="1">
    <source>
        <dbReference type="EMBL" id="OGG66108.1"/>
    </source>
</evidence>